<organism evidence="2 3">
    <name type="scientific">Folsomia candida</name>
    <name type="common">Springtail</name>
    <dbReference type="NCBI Taxonomy" id="158441"/>
    <lineage>
        <taxon>Eukaryota</taxon>
        <taxon>Metazoa</taxon>
        <taxon>Ecdysozoa</taxon>
        <taxon>Arthropoda</taxon>
        <taxon>Hexapoda</taxon>
        <taxon>Collembola</taxon>
        <taxon>Entomobryomorpha</taxon>
        <taxon>Isotomoidea</taxon>
        <taxon>Isotomidae</taxon>
        <taxon>Proisotominae</taxon>
        <taxon>Folsomia</taxon>
    </lineage>
</organism>
<feature type="region of interest" description="Disordered" evidence="1">
    <location>
        <begin position="112"/>
        <end position="164"/>
    </location>
</feature>
<dbReference type="Proteomes" id="UP000198287">
    <property type="component" value="Unassembled WGS sequence"/>
</dbReference>
<comment type="caution">
    <text evidence="2">The sequence shown here is derived from an EMBL/GenBank/DDBJ whole genome shotgun (WGS) entry which is preliminary data.</text>
</comment>
<feature type="region of interest" description="Disordered" evidence="1">
    <location>
        <begin position="69"/>
        <end position="88"/>
    </location>
</feature>
<keyword evidence="3" id="KW-1185">Reference proteome</keyword>
<proteinExistence type="predicted"/>
<protein>
    <submittedName>
        <fullName evidence="2">Uncharacterized protein</fullName>
    </submittedName>
</protein>
<accession>A0A226D0H2</accession>
<evidence type="ECO:0000313" key="2">
    <source>
        <dbReference type="EMBL" id="OXA37786.1"/>
    </source>
</evidence>
<evidence type="ECO:0000256" key="1">
    <source>
        <dbReference type="SAM" id="MobiDB-lite"/>
    </source>
</evidence>
<sequence length="236" mass="26202">MVNFDPPNFNHLYLQMSCDHLKKSEEVIAEISTFLIGGSMQPEVLLRILRRVGLSEKCAVAEGPTTSTAGVIQGSSSQEGKRRAALKRKSPVEDEDACYCRRVRQMGKEYINDEAICEDDDDGDDEEPAEGGNEGPADMGKGGDEGAVDVGEEEEWGSGGSGDGEVKKFDEVEYWKVLERLKLSLVDCDIPTQDQPMGFCNIEDAINEMGTRHLLYVIRYAELIEQVHKAFDEDMK</sequence>
<feature type="compositionally biased region" description="Polar residues" evidence="1">
    <location>
        <begin position="69"/>
        <end position="78"/>
    </location>
</feature>
<dbReference type="EMBL" id="LNIX01000052">
    <property type="protein sequence ID" value="OXA37786.1"/>
    <property type="molecule type" value="Genomic_DNA"/>
</dbReference>
<feature type="compositionally biased region" description="Acidic residues" evidence="1">
    <location>
        <begin position="146"/>
        <end position="156"/>
    </location>
</feature>
<dbReference type="AlphaFoldDB" id="A0A226D0H2"/>
<evidence type="ECO:0000313" key="3">
    <source>
        <dbReference type="Proteomes" id="UP000198287"/>
    </source>
</evidence>
<reference evidence="2 3" key="1">
    <citation type="submission" date="2015-12" db="EMBL/GenBank/DDBJ databases">
        <title>The genome of Folsomia candida.</title>
        <authorList>
            <person name="Faddeeva A."/>
            <person name="Derks M.F."/>
            <person name="Anvar Y."/>
            <person name="Smit S."/>
            <person name="Van Straalen N."/>
            <person name="Roelofs D."/>
        </authorList>
    </citation>
    <scope>NUCLEOTIDE SEQUENCE [LARGE SCALE GENOMIC DNA]</scope>
    <source>
        <strain evidence="2 3">VU population</strain>
        <tissue evidence="2">Whole body</tissue>
    </source>
</reference>
<name>A0A226D0H2_FOLCA</name>
<feature type="compositionally biased region" description="Acidic residues" evidence="1">
    <location>
        <begin position="115"/>
        <end position="129"/>
    </location>
</feature>
<gene>
    <name evidence="2" type="ORF">Fcan01_27446</name>
</gene>